<dbReference type="Pfam" id="PF19778">
    <property type="entry name" value="RE_endonuc"/>
    <property type="match status" value="1"/>
</dbReference>
<comment type="caution">
    <text evidence="2">The sequence shown here is derived from an EMBL/GenBank/DDBJ whole genome shotgun (WGS) entry which is preliminary data.</text>
</comment>
<reference evidence="2 3" key="1">
    <citation type="submission" date="2020-08" db="EMBL/GenBank/DDBJ databases">
        <title>Genomic Encyclopedia of Type Strains, Phase IV (KMG-IV): sequencing the most valuable type-strain genomes for metagenomic binning, comparative biology and taxonomic classification.</title>
        <authorList>
            <person name="Goeker M."/>
        </authorList>
    </citation>
    <scope>NUCLEOTIDE SEQUENCE [LARGE SCALE GENOMIC DNA]</scope>
    <source>
        <strain evidence="2 3">YC6886</strain>
    </source>
</reference>
<protein>
    <submittedName>
        <fullName evidence="2">Restriction endonuclease</fullName>
    </submittedName>
</protein>
<dbReference type="Proteomes" id="UP000557717">
    <property type="component" value="Unassembled WGS sequence"/>
</dbReference>
<gene>
    <name evidence="2" type="ORF">HNR46_004085</name>
</gene>
<sequence length="180" mass="20736">MPVFAQFKSNPEAFISRASILIKEQKATMIIEHLAYDPIDERYDSTIFAVEKTKEDFSKAFKAENHIYDYVFTDSKGEREFVQELDTSAEVTVYAKLPRGFAIPTPVGDYNPDWAIAFDSGKIKHVYFIAETKGSMSKLDLRPIEESKINCARKFFAKISDEQVKYDMVNSYEKLMQLVQ</sequence>
<dbReference type="InterPro" id="IPR045572">
    <property type="entry name" value="RE_endonuc_C"/>
</dbReference>
<dbReference type="EMBL" id="JACHFD010000037">
    <property type="protein sequence ID" value="MBB5353821.1"/>
    <property type="molecule type" value="Genomic_DNA"/>
</dbReference>
<accession>A0A840VMG8</accession>
<dbReference type="AlphaFoldDB" id="A0A840VMG8"/>
<evidence type="ECO:0000313" key="2">
    <source>
        <dbReference type="EMBL" id="MBB5353821.1"/>
    </source>
</evidence>
<organism evidence="2 3">
    <name type="scientific">Haloferula luteola</name>
    <dbReference type="NCBI Taxonomy" id="595692"/>
    <lineage>
        <taxon>Bacteria</taxon>
        <taxon>Pseudomonadati</taxon>
        <taxon>Verrucomicrobiota</taxon>
        <taxon>Verrucomicrobiia</taxon>
        <taxon>Verrucomicrobiales</taxon>
        <taxon>Verrucomicrobiaceae</taxon>
        <taxon>Haloferula</taxon>
    </lineage>
</organism>
<keyword evidence="3" id="KW-1185">Reference proteome</keyword>
<evidence type="ECO:0000313" key="3">
    <source>
        <dbReference type="Proteomes" id="UP000557717"/>
    </source>
</evidence>
<dbReference type="GO" id="GO:0015668">
    <property type="term" value="F:type III site-specific deoxyribonuclease activity"/>
    <property type="evidence" value="ECO:0007669"/>
    <property type="project" value="InterPro"/>
</dbReference>
<evidence type="ECO:0000259" key="1">
    <source>
        <dbReference type="Pfam" id="PF19778"/>
    </source>
</evidence>
<feature type="domain" description="Type III restriction enzyme C-terminal endonuclease" evidence="1">
    <location>
        <begin position="65"/>
        <end position="170"/>
    </location>
</feature>
<keyword evidence="2" id="KW-0540">Nuclease</keyword>
<keyword evidence="2" id="KW-0378">Hydrolase</keyword>
<keyword evidence="2" id="KW-0255">Endonuclease</keyword>
<proteinExistence type="predicted"/>
<name>A0A840VMG8_9BACT</name>